<dbReference type="STRING" id="1034345.GCA_000236865_00003"/>
<proteinExistence type="predicted"/>
<dbReference type="OrthoDB" id="3173058at2"/>
<dbReference type="EMBL" id="PPTP01000013">
    <property type="protein sequence ID" value="RDB54298.1"/>
    <property type="molecule type" value="Genomic_DNA"/>
</dbReference>
<gene>
    <name evidence="2" type="ORF">C1880_09555</name>
</gene>
<evidence type="ECO:0000256" key="1">
    <source>
        <dbReference type="SAM" id="MobiDB-lite"/>
    </source>
</evidence>
<feature type="compositionally biased region" description="Basic and acidic residues" evidence="1">
    <location>
        <begin position="320"/>
        <end position="332"/>
    </location>
</feature>
<feature type="compositionally biased region" description="Basic and acidic residues" evidence="1">
    <location>
        <begin position="459"/>
        <end position="476"/>
    </location>
</feature>
<dbReference type="Proteomes" id="UP000253792">
    <property type="component" value="Unassembled WGS sequence"/>
</dbReference>
<keyword evidence="3" id="KW-1185">Reference proteome</keyword>
<protein>
    <submittedName>
        <fullName evidence="2">Uncharacterized protein</fullName>
    </submittedName>
</protein>
<evidence type="ECO:0000313" key="3">
    <source>
        <dbReference type="Proteomes" id="UP000253792"/>
    </source>
</evidence>
<accession>A0A369L8K7</accession>
<feature type="region of interest" description="Disordered" evidence="1">
    <location>
        <begin position="293"/>
        <end position="336"/>
    </location>
</feature>
<evidence type="ECO:0000313" key="2">
    <source>
        <dbReference type="EMBL" id="RDB54298.1"/>
    </source>
</evidence>
<reference evidence="2 3" key="1">
    <citation type="journal article" date="2018" name="Elife">
        <title>Discovery and characterization of a prevalent human gut bacterial enzyme sufficient for the inactivation of a family of plant toxins.</title>
        <authorList>
            <person name="Koppel N."/>
            <person name="Bisanz J.E."/>
            <person name="Pandelia M.E."/>
            <person name="Turnbaugh P.J."/>
            <person name="Balskus E.P."/>
        </authorList>
    </citation>
    <scope>NUCLEOTIDE SEQUENCE [LARGE SCALE GENOMIC DNA]</scope>
    <source>
        <strain evidence="3">anaerobia AP69FAA</strain>
    </source>
</reference>
<name>A0A369L8K7_9ACTN</name>
<comment type="caution">
    <text evidence="2">The sequence shown here is derived from an EMBL/GenBank/DDBJ whole genome shotgun (WGS) entry which is preliminary data.</text>
</comment>
<feature type="region of interest" description="Disordered" evidence="1">
    <location>
        <begin position="450"/>
        <end position="476"/>
    </location>
</feature>
<dbReference type="RefSeq" id="WP_114621266.1">
    <property type="nucleotide sequence ID" value="NZ_JAXJDZ010000007.1"/>
</dbReference>
<dbReference type="AlphaFoldDB" id="A0A369L8K7"/>
<sequence>MATMNICLSHDAAFRWLVRNRNPRITGNRTTARVLPCTSPFVSESKTLRSLLGIEDGKLEVLVRTSAGRRDGDCLRSHYSGSVYPAGSFVKVPVEGFGAVCCSSPELTFLQIAVKHTLLETVYMGYALCSSYRIDADAENGIALREGDDEPLTSAARIGQYLAKVDGAYGTAKARRALAYVRDGSISPTESAMAMALSMPRRFGGFAAGDVVLGENVAGRGCLSVAEGSGASGRMLTVRSTSRRRDVAALNISLPDGIGGRRANGLACGIDDPEDPEELPVAAFCARHGGTTLDRGSEAADAEGDQRAKKTVGAAPAGAKDARDARKMDRNASGEVEVSNKGLGGLRRRAILVRPEQVHEFDAYVQLCEKVARRMRRRSMPRGGFAESCELLELEAAQGAGVNGEAGGLSAFEDEAEAKQRAKEARQLAKRVELWQTLVCFSAFRQSETGSSVNVFDPPSDRNCARRGEGEDLPRE</sequence>
<organism evidence="2 3">
    <name type="scientific">Senegalimassilia anaerobia</name>
    <dbReference type="NCBI Taxonomy" id="1473216"/>
    <lineage>
        <taxon>Bacteria</taxon>
        <taxon>Bacillati</taxon>
        <taxon>Actinomycetota</taxon>
        <taxon>Coriobacteriia</taxon>
        <taxon>Coriobacteriales</taxon>
        <taxon>Coriobacteriaceae</taxon>
        <taxon>Senegalimassilia</taxon>
    </lineage>
</organism>